<name>A0ABU1XGQ0_9NOCA</name>
<gene>
    <name evidence="1" type="ORF">J2W56_003477</name>
</gene>
<accession>A0ABU1XGQ0</accession>
<evidence type="ECO:0000313" key="1">
    <source>
        <dbReference type="EMBL" id="MDR7169733.1"/>
    </source>
</evidence>
<sequence length="32" mass="3591">MLDLAMLLEDSARRRPDTDGVRLGALRTTYAI</sequence>
<dbReference type="Proteomes" id="UP001251217">
    <property type="component" value="Unassembled WGS sequence"/>
</dbReference>
<proteinExistence type="predicted"/>
<evidence type="ECO:0000313" key="2">
    <source>
        <dbReference type="Proteomes" id="UP001251217"/>
    </source>
</evidence>
<keyword evidence="2" id="KW-1185">Reference proteome</keyword>
<protein>
    <submittedName>
        <fullName evidence="1">Uncharacterized protein</fullName>
    </submittedName>
</protein>
<reference evidence="1 2" key="1">
    <citation type="submission" date="2023-07" db="EMBL/GenBank/DDBJ databases">
        <title>Sorghum-associated microbial communities from plants grown in Nebraska, USA.</title>
        <authorList>
            <person name="Schachtman D."/>
        </authorList>
    </citation>
    <scope>NUCLEOTIDE SEQUENCE [LARGE SCALE GENOMIC DNA]</scope>
    <source>
        <strain evidence="1 2">4272</strain>
    </source>
</reference>
<organism evidence="1 2">
    <name type="scientific">Nocardia kruczakiae</name>
    <dbReference type="NCBI Taxonomy" id="261477"/>
    <lineage>
        <taxon>Bacteria</taxon>
        <taxon>Bacillati</taxon>
        <taxon>Actinomycetota</taxon>
        <taxon>Actinomycetes</taxon>
        <taxon>Mycobacteriales</taxon>
        <taxon>Nocardiaceae</taxon>
        <taxon>Nocardia</taxon>
    </lineage>
</organism>
<dbReference type="EMBL" id="JAVDWW010000005">
    <property type="protein sequence ID" value="MDR7169733.1"/>
    <property type="molecule type" value="Genomic_DNA"/>
</dbReference>
<comment type="caution">
    <text evidence="1">The sequence shown here is derived from an EMBL/GenBank/DDBJ whole genome shotgun (WGS) entry which is preliminary data.</text>
</comment>